<dbReference type="InterPro" id="IPR038717">
    <property type="entry name" value="Tc1-like_DDE_dom"/>
</dbReference>
<reference evidence="2 3" key="1">
    <citation type="submission" date="2018-12" db="EMBL/GenBank/DDBJ databases">
        <authorList>
            <consortium name="Pathogen Informatics"/>
        </authorList>
    </citation>
    <scope>NUCLEOTIDE SEQUENCE [LARGE SCALE GENOMIC DNA]</scope>
    <source>
        <strain evidence="2 3">NCTC11976</strain>
    </source>
</reference>
<evidence type="ECO:0000313" key="2">
    <source>
        <dbReference type="EMBL" id="VEB33679.1"/>
    </source>
</evidence>
<accession>A0ABY6T293</accession>
<sequence length="91" mass="9998">MPRTHGYSLKGARCYGQRAWGEQGRINVIGALLDNRLITVSLFEGTINTATFNSWIEQELIPQSLQAKEGRRPRPVVPGSLRAGCFAAGKI</sequence>
<evidence type="ECO:0000313" key="3">
    <source>
        <dbReference type="Proteomes" id="UP000277577"/>
    </source>
</evidence>
<proteinExistence type="predicted"/>
<dbReference type="Proteomes" id="UP000277577">
    <property type="component" value="Chromosome"/>
</dbReference>
<dbReference type="Pfam" id="PF13358">
    <property type="entry name" value="DDE_3"/>
    <property type="match status" value="1"/>
</dbReference>
<organism evidence="2 3">
    <name type="scientific">Legionella cherrii</name>
    <dbReference type="NCBI Taxonomy" id="28084"/>
    <lineage>
        <taxon>Bacteria</taxon>
        <taxon>Pseudomonadati</taxon>
        <taxon>Pseudomonadota</taxon>
        <taxon>Gammaproteobacteria</taxon>
        <taxon>Legionellales</taxon>
        <taxon>Legionellaceae</taxon>
        <taxon>Legionella</taxon>
    </lineage>
</organism>
<name>A0ABY6T293_9GAMM</name>
<dbReference type="EMBL" id="LR134173">
    <property type="protein sequence ID" value="VEB33679.1"/>
    <property type="molecule type" value="Genomic_DNA"/>
</dbReference>
<gene>
    <name evidence="2" type="ORF">NCTC11976_00457</name>
</gene>
<protein>
    <submittedName>
        <fullName evidence="2">Transposase</fullName>
    </submittedName>
</protein>
<evidence type="ECO:0000259" key="1">
    <source>
        <dbReference type="Pfam" id="PF13358"/>
    </source>
</evidence>
<keyword evidence="3" id="KW-1185">Reference proteome</keyword>
<feature type="domain" description="Tc1-like transposase DDE" evidence="1">
    <location>
        <begin position="3"/>
        <end position="65"/>
    </location>
</feature>